<dbReference type="InterPro" id="IPR036412">
    <property type="entry name" value="HAD-like_sf"/>
</dbReference>
<dbReference type="GO" id="GO:0005524">
    <property type="term" value="F:ATP binding"/>
    <property type="evidence" value="ECO:0007669"/>
    <property type="project" value="InterPro"/>
</dbReference>
<dbReference type="PRINTS" id="PR00119">
    <property type="entry name" value="CATATPASE"/>
</dbReference>
<evidence type="ECO:0000256" key="3">
    <source>
        <dbReference type="ARBA" id="ARBA00022448"/>
    </source>
</evidence>
<keyword evidence="4" id="KW-1003">Cell membrane</keyword>
<dbReference type="GO" id="GO:0005507">
    <property type="term" value="F:copper ion binding"/>
    <property type="evidence" value="ECO:0007669"/>
    <property type="project" value="TreeGrafter"/>
</dbReference>
<evidence type="ECO:0000259" key="14">
    <source>
        <dbReference type="Pfam" id="PF00122"/>
    </source>
</evidence>
<evidence type="ECO:0000256" key="5">
    <source>
        <dbReference type="ARBA" id="ARBA00022553"/>
    </source>
</evidence>
<dbReference type="PANTHER" id="PTHR43520">
    <property type="entry name" value="ATP7, ISOFORM B"/>
    <property type="match status" value="1"/>
</dbReference>
<comment type="subcellular location">
    <subcellularLocation>
        <location evidence="1">Cell membrane</location>
        <topology evidence="1">Multi-pass membrane protein</topology>
    </subcellularLocation>
</comment>
<dbReference type="Proteomes" id="UP000295814">
    <property type="component" value="Unassembled WGS sequence"/>
</dbReference>
<evidence type="ECO:0000256" key="4">
    <source>
        <dbReference type="ARBA" id="ARBA00022475"/>
    </source>
</evidence>
<dbReference type="Pfam" id="PF12156">
    <property type="entry name" value="ATPase-cat_bd"/>
    <property type="match status" value="1"/>
</dbReference>
<dbReference type="Gene3D" id="3.40.50.1000">
    <property type="entry name" value="HAD superfamily/HAD-like"/>
    <property type="match status" value="1"/>
</dbReference>
<evidence type="ECO:0000256" key="6">
    <source>
        <dbReference type="ARBA" id="ARBA00022692"/>
    </source>
</evidence>
<feature type="transmembrane region" description="Helical" evidence="13">
    <location>
        <begin position="420"/>
        <end position="437"/>
    </location>
</feature>
<dbReference type="Gene3D" id="2.70.150.10">
    <property type="entry name" value="Calcium-transporting ATPase, cytoplasmic transduction domain A"/>
    <property type="match status" value="1"/>
</dbReference>
<evidence type="ECO:0000256" key="10">
    <source>
        <dbReference type="ARBA" id="ARBA00022989"/>
    </source>
</evidence>
<feature type="domain" description="P-type ATPase A" evidence="14">
    <location>
        <begin position="306"/>
        <end position="396"/>
    </location>
</feature>
<dbReference type="GO" id="GO:0016887">
    <property type="term" value="F:ATP hydrolysis activity"/>
    <property type="evidence" value="ECO:0007669"/>
    <property type="project" value="InterPro"/>
</dbReference>
<dbReference type="InterPro" id="IPR018303">
    <property type="entry name" value="ATPase_P-typ_P_site"/>
</dbReference>
<evidence type="ECO:0000256" key="9">
    <source>
        <dbReference type="ARBA" id="ARBA00022967"/>
    </source>
</evidence>
<dbReference type="Pfam" id="PF00702">
    <property type="entry name" value="Hydrolase"/>
    <property type="match status" value="1"/>
</dbReference>
<dbReference type="PROSITE" id="PS00154">
    <property type="entry name" value="ATPASE_E1_E2"/>
    <property type="match status" value="1"/>
</dbReference>
<dbReference type="InterPro" id="IPR059000">
    <property type="entry name" value="ATPase_P-type_domA"/>
</dbReference>
<dbReference type="GO" id="GO:0005886">
    <property type="term" value="C:plasma membrane"/>
    <property type="evidence" value="ECO:0007669"/>
    <property type="project" value="UniProtKB-SubCell"/>
</dbReference>
<evidence type="ECO:0000313" key="17">
    <source>
        <dbReference type="Proteomes" id="UP000295814"/>
    </source>
</evidence>
<keyword evidence="12 13" id="KW-0472">Membrane</keyword>
<dbReference type="AlphaFoldDB" id="A0A562YCG0"/>
<dbReference type="InterPro" id="IPR023298">
    <property type="entry name" value="ATPase_P-typ_TM_dom_sf"/>
</dbReference>
<keyword evidence="9" id="KW-1278">Translocase</keyword>
<keyword evidence="3" id="KW-0813">Transport</keyword>
<dbReference type="OrthoDB" id="1521937at2"/>
<feature type="transmembrane region" description="Helical" evidence="13">
    <location>
        <begin position="761"/>
        <end position="786"/>
    </location>
</feature>
<evidence type="ECO:0000256" key="1">
    <source>
        <dbReference type="ARBA" id="ARBA00004651"/>
    </source>
</evidence>
<evidence type="ECO:0000259" key="15">
    <source>
        <dbReference type="Pfam" id="PF12156"/>
    </source>
</evidence>
<evidence type="ECO:0000256" key="8">
    <source>
        <dbReference type="ARBA" id="ARBA00022842"/>
    </source>
</evidence>
<feature type="transmembrane region" description="Helical" evidence="13">
    <location>
        <begin position="236"/>
        <end position="255"/>
    </location>
</feature>
<gene>
    <name evidence="16" type="ORF">E1J38_011430</name>
</gene>
<dbReference type="Pfam" id="PF00122">
    <property type="entry name" value="E1-E2_ATPase"/>
    <property type="match status" value="1"/>
</dbReference>
<feature type="transmembrane region" description="Helical" evidence="13">
    <location>
        <begin position="206"/>
        <end position="224"/>
    </location>
</feature>
<feature type="transmembrane region" description="Helical" evidence="13">
    <location>
        <begin position="167"/>
        <end position="186"/>
    </location>
</feature>
<evidence type="ECO:0000313" key="16">
    <source>
        <dbReference type="EMBL" id="TWO31984.1"/>
    </source>
</evidence>
<keyword evidence="6 13" id="KW-0812">Transmembrane</keyword>
<dbReference type="PANTHER" id="PTHR43520:SF5">
    <property type="entry name" value="CATION-TRANSPORTING P-TYPE ATPASE-RELATED"/>
    <property type="match status" value="1"/>
</dbReference>
<evidence type="ECO:0000256" key="7">
    <source>
        <dbReference type="ARBA" id="ARBA00022723"/>
    </source>
</evidence>
<dbReference type="InterPro" id="IPR001757">
    <property type="entry name" value="P_typ_ATPase"/>
</dbReference>
<comment type="caution">
    <text evidence="16">The sequence shown here is derived from an EMBL/GenBank/DDBJ whole genome shotgun (WGS) entry which is preliminary data.</text>
</comment>
<feature type="transmembrane region" description="Helical" evidence="13">
    <location>
        <begin position="735"/>
        <end position="755"/>
    </location>
</feature>
<comment type="similarity">
    <text evidence="2">Belongs to the cation transport ATPase (P-type) (TC 3.A.3) family. Type IB subfamily.</text>
</comment>
<dbReference type="Gene3D" id="3.30.70.100">
    <property type="match status" value="1"/>
</dbReference>
<dbReference type="SUPFAM" id="SSF81665">
    <property type="entry name" value="Calcium ATPase, transmembrane domain M"/>
    <property type="match status" value="1"/>
</dbReference>
<evidence type="ECO:0000256" key="11">
    <source>
        <dbReference type="ARBA" id="ARBA00023065"/>
    </source>
</evidence>
<keyword evidence="10 13" id="KW-1133">Transmembrane helix</keyword>
<dbReference type="InterPro" id="IPR021993">
    <property type="entry name" value="ATPase-cat-bd"/>
</dbReference>
<keyword evidence="11" id="KW-0406">Ion transport</keyword>
<feature type="transmembrane region" description="Helical" evidence="13">
    <location>
        <begin position="261"/>
        <end position="282"/>
    </location>
</feature>
<dbReference type="InterPro" id="IPR023214">
    <property type="entry name" value="HAD_sf"/>
</dbReference>
<feature type="domain" description="Putative metal-binding" evidence="15">
    <location>
        <begin position="6"/>
        <end position="64"/>
    </location>
</feature>
<protein>
    <submittedName>
        <fullName evidence="16">HAD-IC family P-type ATPase</fullName>
    </submittedName>
</protein>
<dbReference type="SUPFAM" id="SSF56784">
    <property type="entry name" value="HAD-like"/>
    <property type="match status" value="1"/>
</dbReference>
<dbReference type="SUPFAM" id="SSF81653">
    <property type="entry name" value="Calcium ATPase, transduction domain A"/>
    <property type="match status" value="1"/>
</dbReference>
<feature type="transmembrane region" description="Helical" evidence="13">
    <location>
        <begin position="443"/>
        <end position="471"/>
    </location>
</feature>
<keyword evidence="17" id="KW-1185">Reference proteome</keyword>
<dbReference type="Gene3D" id="3.40.1110.10">
    <property type="entry name" value="Calcium-transporting ATPase, cytoplasmic domain N"/>
    <property type="match status" value="1"/>
</dbReference>
<name>A0A562YCG0_9FLAO</name>
<organism evidence="16 17">
    <name type="scientific">Seonamhaeicola sediminis</name>
    <dbReference type="NCBI Taxonomy" id="2528206"/>
    <lineage>
        <taxon>Bacteria</taxon>
        <taxon>Pseudomonadati</taxon>
        <taxon>Bacteroidota</taxon>
        <taxon>Flavobacteriia</taxon>
        <taxon>Flavobacteriales</taxon>
        <taxon>Flavobacteriaceae</taxon>
    </lineage>
</organism>
<keyword evidence="8" id="KW-0460">Magnesium</keyword>
<dbReference type="InterPro" id="IPR008250">
    <property type="entry name" value="ATPase_P-typ_transduc_dom_A_sf"/>
</dbReference>
<dbReference type="GO" id="GO:0043682">
    <property type="term" value="F:P-type divalent copper transporter activity"/>
    <property type="evidence" value="ECO:0007669"/>
    <property type="project" value="TreeGrafter"/>
</dbReference>
<dbReference type="SUPFAM" id="SSF55008">
    <property type="entry name" value="HMA, heavy metal-associated domain"/>
    <property type="match status" value="1"/>
</dbReference>
<evidence type="ECO:0000256" key="13">
    <source>
        <dbReference type="SAM" id="Phobius"/>
    </source>
</evidence>
<dbReference type="PRINTS" id="PR00943">
    <property type="entry name" value="CUATPASE"/>
</dbReference>
<evidence type="ECO:0000256" key="12">
    <source>
        <dbReference type="ARBA" id="ARBA00023136"/>
    </source>
</evidence>
<keyword evidence="5" id="KW-0597">Phosphoprotein</keyword>
<keyword evidence="7" id="KW-0479">Metal-binding</keyword>
<dbReference type="RefSeq" id="WP_133356838.1">
    <property type="nucleotide sequence ID" value="NZ_SMZJ02000006.1"/>
</dbReference>
<sequence length="799" mass="89583">MEHTLCFHCGLDATSANITFDNKPFCCNGCKTVYEIFSVNDLTCYYDLQEAPGATPKEVAGKYNFLENTKIVEQLLEFNSDDTQIVNLYIPHIHCSSCIWILENLNKLHTAVSGSIVNFGKKTVRITYNTQKTTLKELVILLSSIGYEPYISLEDYSVGKKKTDRSLIYKLGVAGFAFGNVMFLSFPEYFEVGEFWLEKYKHLFRWLMFAYSLPVVFFSAQDYFISAYKGLRSKILNIDVPIALGTAVLFIRSSIEIMLDTGSGFFDSLTGLIFFLLVGKFFQQKTYSFLSFERDYKSYFPIGITKLSAEGNEESIQVYDIKKGDRLLIRNEELIPVDCILIKGKARIDYSFVTGESKAVSKQSGDKLFAGGKQMDGNIEVDVLKSVEQSYLTQLWSNDVFQKDKESSFTTLTNRISKNFTITILLIALIATGYWLLNDSSKAINVFTAVLIIACPCAIALSAPFTFGNILRILGRNKFYLKNASVIEQLAKINTIIFDKTGTITSNKGASISYDGEVLSSSEEALLRSTLRGSNHPLSRSLYELLNDNDILTLDRYQEYIGKGIEAQFNNEHIRIGSAPFVGYELETGTLNTTVHVSTNNRYKGKFTFYNAYRKGLSQLFNILKKDYDLVILSGDNEGERENLTKLLPPKTKLLFNQKPEDKLEYIEYHQSEGANVLMIGDGLNDAGALAQSNVGIAISENVNVFSPACDAILDASKFNELASYLKISKSAIKIIKWSFVLSFIYNIIGLYFAVTGQLAPVVAAILMPLSSISIVVFTTICTNIIGRRLKHNKSDFGR</sequence>
<evidence type="ECO:0000256" key="2">
    <source>
        <dbReference type="ARBA" id="ARBA00006024"/>
    </source>
</evidence>
<dbReference type="InterPro" id="IPR023299">
    <property type="entry name" value="ATPase_P-typ_cyto_dom_N"/>
</dbReference>
<dbReference type="NCBIfam" id="TIGR01494">
    <property type="entry name" value="ATPase_P-type"/>
    <property type="match status" value="2"/>
</dbReference>
<dbReference type="GO" id="GO:0055070">
    <property type="term" value="P:copper ion homeostasis"/>
    <property type="evidence" value="ECO:0007669"/>
    <property type="project" value="TreeGrafter"/>
</dbReference>
<accession>A0A562YCG0</accession>
<dbReference type="EMBL" id="SMZJ02000006">
    <property type="protein sequence ID" value="TWO31984.1"/>
    <property type="molecule type" value="Genomic_DNA"/>
</dbReference>
<dbReference type="InterPro" id="IPR036163">
    <property type="entry name" value="HMA_dom_sf"/>
</dbReference>
<reference evidence="16 17" key="1">
    <citation type="submission" date="2019-07" db="EMBL/GenBank/DDBJ databases">
        <title>Seonamhaeicola sp. W255 draft genome.</title>
        <authorList>
            <person name="Zhang X.-Y."/>
            <person name="Zhang R."/>
            <person name="Zhong Y.-L."/>
            <person name="Du Z.-J."/>
        </authorList>
    </citation>
    <scope>NUCLEOTIDE SEQUENCE [LARGE SCALE GENOMIC DNA]</scope>
    <source>
        <strain evidence="16 17">W255</strain>
    </source>
</reference>
<proteinExistence type="inferred from homology"/>